<dbReference type="GO" id="GO:0016567">
    <property type="term" value="P:protein ubiquitination"/>
    <property type="evidence" value="ECO:0007669"/>
    <property type="project" value="TreeGrafter"/>
</dbReference>
<evidence type="ECO:0000256" key="1">
    <source>
        <dbReference type="PROSITE-ProRule" id="PRU00175"/>
    </source>
</evidence>
<keyword evidence="1" id="KW-0479">Metal-binding</keyword>
<dbReference type="GO" id="GO:0008270">
    <property type="term" value="F:zinc ion binding"/>
    <property type="evidence" value="ECO:0007669"/>
    <property type="project" value="UniProtKB-KW"/>
</dbReference>
<keyword evidence="2" id="KW-0175">Coiled coil</keyword>
<dbReference type="GO" id="GO:0005737">
    <property type="term" value="C:cytoplasm"/>
    <property type="evidence" value="ECO:0007669"/>
    <property type="project" value="TreeGrafter"/>
</dbReference>
<protein>
    <recommendedName>
        <fullName evidence="4">RING-type domain-containing protein</fullName>
    </recommendedName>
</protein>
<feature type="compositionally biased region" description="Basic and acidic residues" evidence="3">
    <location>
        <begin position="651"/>
        <end position="664"/>
    </location>
</feature>
<dbReference type="InterPro" id="IPR045194">
    <property type="entry name" value="MGRN1/RNF157-like"/>
</dbReference>
<dbReference type="FunFam" id="3.30.40.10:FF:001258">
    <property type="entry name" value="Uncharacterized protein"/>
    <property type="match status" value="1"/>
</dbReference>
<accession>A0A8S1KW07</accession>
<evidence type="ECO:0000313" key="5">
    <source>
        <dbReference type="EMBL" id="CAD8057532.1"/>
    </source>
</evidence>
<reference evidence="5" key="1">
    <citation type="submission" date="2021-01" db="EMBL/GenBank/DDBJ databases">
        <authorList>
            <consortium name="Genoscope - CEA"/>
            <person name="William W."/>
        </authorList>
    </citation>
    <scope>NUCLEOTIDE SEQUENCE</scope>
</reference>
<comment type="caution">
    <text evidence="5">The sequence shown here is derived from an EMBL/GenBank/DDBJ whole genome shotgun (WGS) entry which is preliminary data.</text>
</comment>
<feature type="compositionally biased region" description="Polar residues" evidence="3">
    <location>
        <begin position="464"/>
        <end position="473"/>
    </location>
</feature>
<feature type="compositionally biased region" description="Basic and acidic residues" evidence="3">
    <location>
        <begin position="375"/>
        <end position="385"/>
    </location>
</feature>
<feature type="compositionally biased region" description="Polar residues" evidence="3">
    <location>
        <begin position="426"/>
        <end position="453"/>
    </location>
</feature>
<dbReference type="AlphaFoldDB" id="A0A8S1KW07"/>
<evidence type="ECO:0000313" key="6">
    <source>
        <dbReference type="Proteomes" id="UP000688137"/>
    </source>
</evidence>
<dbReference type="EMBL" id="CAJJDM010000025">
    <property type="protein sequence ID" value="CAD8057532.1"/>
    <property type="molecule type" value="Genomic_DNA"/>
</dbReference>
<feature type="region of interest" description="Disordered" evidence="3">
    <location>
        <begin position="375"/>
        <end position="481"/>
    </location>
</feature>
<keyword evidence="6" id="KW-1185">Reference proteome</keyword>
<dbReference type="OMA" id="ANQRSPC"/>
<feature type="region of interest" description="Disordered" evidence="3">
    <location>
        <begin position="647"/>
        <end position="667"/>
    </location>
</feature>
<dbReference type="Pfam" id="PF13920">
    <property type="entry name" value="zf-C3HC4_3"/>
    <property type="match status" value="1"/>
</dbReference>
<organism evidence="5 6">
    <name type="scientific">Paramecium primaurelia</name>
    <dbReference type="NCBI Taxonomy" id="5886"/>
    <lineage>
        <taxon>Eukaryota</taxon>
        <taxon>Sar</taxon>
        <taxon>Alveolata</taxon>
        <taxon>Ciliophora</taxon>
        <taxon>Intramacronucleata</taxon>
        <taxon>Oligohymenophorea</taxon>
        <taxon>Peniculida</taxon>
        <taxon>Parameciidae</taxon>
        <taxon>Paramecium</taxon>
    </lineage>
</organism>
<dbReference type="PANTHER" id="PTHR22996:SF0">
    <property type="entry name" value="RE60872P-RELATED"/>
    <property type="match status" value="1"/>
</dbReference>
<sequence>MGNILQNQKEISRNLDKIIQSQVQDTPNILIKESKSGNVDIIKLNLQIINAEIVYDSVDKIQLDLTFSCHVNFQIIVHTFVTETKGAKQQRYEKSMPSSTTQSFKCPSGLNYQFPTKYIEFMIIDILRFKKMRINPDAQYHTLIIEMRGLNSKSFQIIYFYRIDCNEQTYQCELINTKQILIHKSRFFEIHELYGVQNTLFNPEWNPNTIQDKECVICFYNMINTVLLPCKHMCTCSVCADHIMISQKIKQCPLCRIDIDNYLALEIKDKQKQDLQIQQYKEEQQKYLESIKEKKELQAIKQSSIMEQLKSKLKEEQMKLQQQKIKNMKYFNDLDDFNQDNSQNENIYGNQSFCSYDENQIEPDINEFNNSVKDKTEQKFEDDNNLRLSNQFDEDRQKSTANQRSPCDRDFLSSYQQQQEMKDSRQNPIINQSISVNHELSQDSPNSHQQYQVESEVENKDDSSNLNSQQNTKNQDQSSQQYQFIQQNEIQLQLIQEKPKETQNIIIEFQQIQDNQNKQNNQLIELFDDILQKNEEQNQIQSLSQLQFQQQPQQIQQLKQQQKTANFKSPQQYNLVENNFQDDSNQFRNQPQFNDFQLNTNQSYTSNQDHKDCYKSIQQIDHLQDDNLKFDQDNCIQKSASLIDLQDQEEQEKKDHSHSKEFKSDQISLIVFD</sequence>
<dbReference type="PANTHER" id="PTHR22996">
    <property type="entry name" value="MAHOGUNIN"/>
    <property type="match status" value="1"/>
</dbReference>
<evidence type="ECO:0000256" key="3">
    <source>
        <dbReference type="SAM" id="MobiDB-lite"/>
    </source>
</evidence>
<proteinExistence type="predicted"/>
<feature type="coiled-coil region" evidence="2">
    <location>
        <begin position="277"/>
        <end position="326"/>
    </location>
</feature>
<feature type="domain" description="RING-type" evidence="4">
    <location>
        <begin position="215"/>
        <end position="256"/>
    </location>
</feature>
<name>A0A8S1KW07_PARPR</name>
<dbReference type="GO" id="GO:0061630">
    <property type="term" value="F:ubiquitin protein ligase activity"/>
    <property type="evidence" value="ECO:0007669"/>
    <property type="project" value="UniProtKB-EC"/>
</dbReference>
<evidence type="ECO:0000256" key="2">
    <source>
        <dbReference type="SAM" id="Coils"/>
    </source>
</evidence>
<dbReference type="PROSITE" id="PS50089">
    <property type="entry name" value="ZF_RING_2"/>
    <property type="match status" value="1"/>
</dbReference>
<dbReference type="Proteomes" id="UP000688137">
    <property type="component" value="Unassembled WGS sequence"/>
</dbReference>
<dbReference type="InterPro" id="IPR001841">
    <property type="entry name" value="Znf_RING"/>
</dbReference>
<keyword evidence="1" id="KW-0863">Zinc-finger</keyword>
<evidence type="ECO:0000259" key="4">
    <source>
        <dbReference type="PROSITE" id="PS50089"/>
    </source>
</evidence>
<gene>
    <name evidence="5" type="ORF">PPRIM_AZ9-3.1.T0260091</name>
</gene>
<keyword evidence="1" id="KW-0862">Zinc</keyword>